<proteinExistence type="predicted"/>
<feature type="non-terminal residue" evidence="1">
    <location>
        <position position="1"/>
    </location>
</feature>
<sequence length="65" mass="6855">PAGPRSGLCLARLAAAACRSPPGDVPGAPQRRAQPEAALWQLRRHHSAGCAAAFCSQCEPESYRK</sequence>
<comment type="caution">
    <text evidence="1">The sequence shown here is derived from an EMBL/GenBank/DDBJ whole genome shotgun (WGS) entry which is preliminary data.</text>
</comment>
<gene>
    <name evidence="1" type="ORF">SK128_021623</name>
</gene>
<keyword evidence="2" id="KW-1185">Reference proteome</keyword>
<evidence type="ECO:0000313" key="2">
    <source>
        <dbReference type="Proteomes" id="UP001381693"/>
    </source>
</evidence>
<organism evidence="1 2">
    <name type="scientific">Halocaridina rubra</name>
    <name type="common">Hawaiian red shrimp</name>
    <dbReference type="NCBI Taxonomy" id="373956"/>
    <lineage>
        <taxon>Eukaryota</taxon>
        <taxon>Metazoa</taxon>
        <taxon>Ecdysozoa</taxon>
        <taxon>Arthropoda</taxon>
        <taxon>Crustacea</taxon>
        <taxon>Multicrustacea</taxon>
        <taxon>Malacostraca</taxon>
        <taxon>Eumalacostraca</taxon>
        <taxon>Eucarida</taxon>
        <taxon>Decapoda</taxon>
        <taxon>Pleocyemata</taxon>
        <taxon>Caridea</taxon>
        <taxon>Atyoidea</taxon>
        <taxon>Atyidae</taxon>
        <taxon>Halocaridina</taxon>
    </lineage>
</organism>
<dbReference type="Proteomes" id="UP001381693">
    <property type="component" value="Unassembled WGS sequence"/>
</dbReference>
<name>A0AAN9A9R6_HALRR</name>
<accession>A0AAN9A9R6</accession>
<evidence type="ECO:0000313" key="1">
    <source>
        <dbReference type="EMBL" id="KAK7079404.1"/>
    </source>
</evidence>
<reference evidence="1 2" key="1">
    <citation type="submission" date="2023-11" db="EMBL/GenBank/DDBJ databases">
        <title>Halocaridina rubra genome assembly.</title>
        <authorList>
            <person name="Smith C."/>
        </authorList>
    </citation>
    <scope>NUCLEOTIDE SEQUENCE [LARGE SCALE GENOMIC DNA]</scope>
    <source>
        <strain evidence="1">EP-1</strain>
        <tissue evidence="1">Whole</tissue>
    </source>
</reference>
<protein>
    <submittedName>
        <fullName evidence="1">Uncharacterized protein</fullName>
    </submittedName>
</protein>
<dbReference type="AlphaFoldDB" id="A0AAN9A9R6"/>
<dbReference type="EMBL" id="JAXCGZ010007137">
    <property type="protein sequence ID" value="KAK7079404.1"/>
    <property type="molecule type" value="Genomic_DNA"/>
</dbReference>